<organism evidence="2 3">
    <name type="scientific">Actinomadura macrotermitis</name>
    <dbReference type="NCBI Taxonomy" id="2585200"/>
    <lineage>
        <taxon>Bacteria</taxon>
        <taxon>Bacillati</taxon>
        <taxon>Actinomycetota</taxon>
        <taxon>Actinomycetes</taxon>
        <taxon>Streptosporangiales</taxon>
        <taxon>Thermomonosporaceae</taxon>
        <taxon>Actinomadura</taxon>
    </lineage>
</organism>
<dbReference type="OrthoDB" id="3985792at2"/>
<evidence type="ECO:0000256" key="1">
    <source>
        <dbReference type="SAM" id="SignalP"/>
    </source>
</evidence>
<dbReference type="EMBL" id="WEGH01000002">
    <property type="protein sequence ID" value="MQY06126.1"/>
    <property type="molecule type" value="Genomic_DNA"/>
</dbReference>
<dbReference type="RefSeq" id="WP_153534556.1">
    <property type="nucleotide sequence ID" value="NZ_WEGH01000002.1"/>
</dbReference>
<name>A0A7K0BYG3_9ACTN</name>
<feature type="signal peptide" evidence="1">
    <location>
        <begin position="1"/>
        <end position="26"/>
    </location>
</feature>
<comment type="caution">
    <text evidence="2">The sequence shown here is derived from an EMBL/GenBank/DDBJ whole genome shotgun (WGS) entry which is preliminary data.</text>
</comment>
<gene>
    <name evidence="2" type="ORF">ACRB68_42070</name>
</gene>
<dbReference type="NCBIfam" id="TIGR02913">
    <property type="entry name" value="HAF_rpt"/>
    <property type="match status" value="1"/>
</dbReference>
<keyword evidence="3" id="KW-1185">Reference proteome</keyword>
<dbReference type="AlphaFoldDB" id="A0A7K0BYG3"/>
<reference evidence="2 3" key="1">
    <citation type="submission" date="2019-10" db="EMBL/GenBank/DDBJ databases">
        <title>Actinomadura rubteroloni sp. nov. and Actinomadura macrotermitis sp. nov., isolated from the gut of fungus growing-termite Macrotermes natalensis.</title>
        <authorList>
            <person name="Benndorf R."/>
            <person name="Martin K."/>
            <person name="Kuefner M."/>
            <person name="De Beer W."/>
            <person name="Kaster A.-K."/>
            <person name="Vollmers J."/>
            <person name="Poulsen M."/>
            <person name="Beemelmanns C."/>
        </authorList>
    </citation>
    <scope>NUCLEOTIDE SEQUENCE [LARGE SCALE GENOMIC DNA]</scope>
    <source>
        <strain evidence="2 3">RB68</strain>
    </source>
</reference>
<accession>A0A7K0BYG3</accession>
<evidence type="ECO:0008006" key="4">
    <source>
        <dbReference type="Google" id="ProtNLM"/>
    </source>
</evidence>
<feature type="chain" id="PRO_5029558945" description="Extracellular repeat, HAF family" evidence="1">
    <location>
        <begin position="27"/>
        <end position="365"/>
    </location>
</feature>
<protein>
    <recommendedName>
        <fullName evidence="4">Extracellular repeat, HAF family</fullName>
    </recommendedName>
</protein>
<evidence type="ECO:0000313" key="3">
    <source>
        <dbReference type="Proteomes" id="UP000487268"/>
    </source>
</evidence>
<evidence type="ECO:0000313" key="2">
    <source>
        <dbReference type="EMBL" id="MQY06126.1"/>
    </source>
</evidence>
<dbReference type="InterPro" id="IPR014262">
    <property type="entry name" value="HAF_rpt"/>
</dbReference>
<dbReference type="Proteomes" id="UP000487268">
    <property type="component" value="Unassembled WGS sequence"/>
</dbReference>
<sequence length="365" mass="37941">MRSLARSILVAALPLAGLAVTTPAHAEPVFCKPAATQWKAVDLGTDFTPTSINDQGLVVGSKVANPGQVPQRNVAVSWKAGTLKELGYLPFAFLRGPNSVATGVDEQGRISGYGTALDGERHAFVYRDGRLQDLGQWGVHSQGNTIGNGVVGGYIEDKKIEGDLLRKRLSALWSGGTYGLPSGGAGSQIVDMNEKGDWVGSTNLSSSTTGDDGAFNRAERGYARIGQNTTVDLGTLGGKWTLPVGINEKGVVVGTSAVDAAGVLEDAFVWDAATGMRALPGENRGRFVRPTAINTAGEIIGSYHCSDTVAGPVVWPSPTSGPLALPLPAGATSSQVVDINDKSAVIGVSSYPGSVRRATLWTKQP</sequence>
<proteinExistence type="predicted"/>
<keyword evidence="1" id="KW-0732">Signal</keyword>